<dbReference type="EMBL" id="JAPUFD010000019">
    <property type="protein sequence ID" value="MDI1492577.1"/>
    <property type="molecule type" value="Genomic_DNA"/>
</dbReference>
<dbReference type="PANTHER" id="PTHR33112">
    <property type="entry name" value="DOMAIN PROTEIN, PUTATIVE-RELATED"/>
    <property type="match status" value="1"/>
</dbReference>
<dbReference type="Proteomes" id="UP001161017">
    <property type="component" value="Unassembled WGS sequence"/>
</dbReference>
<feature type="compositionally biased region" description="Basic and acidic residues" evidence="1">
    <location>
        <begin position="289"/>
        <end position="299"/>
    </location>
</feature>
<sequence>MVKGQYKDAQVYMQLFFPAKRSGTWLPFVMQVTLTLESTKPKKQREWRNARLLAFLSQSENAYKAQKTSDEEAAMSDPMHGLLEEAKQWMRECENHHTDCALSHDSLLPLRVLDVQALESVGKVKLVESADRQHGRYVALSAVDVHSGFLGSQSTEDEIYARAKNRLVADHPECGPLSYRFPVYYPGDDQESSEVCHVHLDPPLYNYNTEPINRRGWTLQEASLARRLLIFPEAGGIVMRCSKGECFAGHLLGNPFHEVAGSLYHEIKTAQQDDDLENEEGSVADDSEGSSREEGSKDYDDADDDEGRNQRLRRGIESGSENQENEHDGSDEGLSESSDKRIDEGSYEGNYVGSHEGSPEGSARSGNRLDVESTDKINENQGHQEEDRRWVFWTPRKEANYEAASDQGAAWSESSSEDHASVNSSHDDENADDQDDEQDDESDNEYDDERDIDTSNGEHEKENKISRSWYAMVQDYSQKALSQPDDILIALGALAQEFHTQNENILGGYMAGLWTKTLKEGLLWHLFYSRHPDRESFIPPQKGAFIAYRAPSWSWASSEQPVTFRTQREANLMPDEYEPDEPTWHIEILDCSVTLKDERNPFGAVRAAYLDVEGLLAPIRRVPGSKWHKPDRCPVDDVALTGDDRHPYLNQIDIFAPDSIEALEQIDPSCCYWLLVYDATRARTRGLIVRKMASGHYRRLGLAEFQIDAFEVQGENGPPSLESMIFCANEADVQKTRSLSRSRLEELGFSWETDVEEVSPVIGTSNFRWLKEAPNPHLYSFTTSLKSVNELRRALESSLEAWPIFRSLAVEFNETTRLLISLRASRLYFDRAICIHEDVQDEEALTRIDIESNHPDSELPYGLLFRVKIAKIKATGNTGCVLVINHAVWDAVTLNYFSEDLELSLAGLSKPPRTPYKAFADTYFLHRSSLTAGRAIDFHLHRLQNLGSMSKALWPPTSRILSRRQDENPNAFINGISKEFRNIPVFNRSHSSPSVTPSIIVKAAVAIFNTRKTGSNFAILSIQLAARRWPFLEKGLTDLLPSPFDIAGPTMTHAVDVVKVDGQETVSQMLSRLHHEQRLLSCFAHVPPEFISSLSDESQAVYTDALRQFYNWLPAGRVYDKRVLQLVQQRGLRRPSRSFVWELSRALEGEEIMMKILYDATLFEPSDVESFGNELVDIIRWLGDQENLHAKIVHMPSFIETSHEQQQRSSRL</sequence>
<dbReference type="Gene3D" id="3.30.559.30">
    <property type="entry name" value="Nonribosomal peptide synthetase, condensation domain"/>
    <property type="match status" value="1"/>
</dbReference>
<dbReference type="InterPro" id="IPR023213">
    <property type="entry name" value="CAT-like_dom_sf"/>
</dbReference>
<dbReference type="PANTHER" id="PTHR33112:SF16">
    <property type="entry name" value="HETEROKARYON INCOMPATIBILITY DOMAIN-CONTAINING PROTEIN"/>
    <property type="match status" value="1"/>
</dbReference>
<reference evidence="2" key="1">
    <citation type="journal article" date="2023" name="Genome Biol. Evol.">
        <title>First Whole Genome Sequence and Flow Cytometry Genome Size Data for the Lichen-Forming Fungus Ramalina farinacea (Ascomycota).</title>
        <authorList>
            <person name="Llewellyn T."/>
            <person name="Mian S."/>
            <person name="Hill R."/>
            <person name="Leitch I.J."/>
            <person name="Gaya E."/>
        </authorList>
    </citation>
    <scope>NUCLEOTIDE SEQUENCE</scope>
    <source>
        <strain evidence="2">LIQ254RAFAR</strain>
    </source>
</reference>
<comment type="caution">
    <text evidence="2">The sequence shown here is derived from an EMBL/GenBank/DDBJ whole genome shotgun (WGS) entry which is preliminary data.</text>
</comment>
<organism evidence="2 3">
    <name type="scientific">Ramalina farinacea</name>
    <dbReference type="NCBI Taxonomy" id="258253"/>
    <lineage>
        <taxon>Eukaryota</taxon>
        <taxon>Fungi</taxon>
        <taxon>Dikarya</taxon>
        <taxon>Ascomycota</taxon>
        <taxon>Pezizomycotina</taxon>
        <taxon>Lecanoromycetes</taxon>
        <taxon>OSLEUM clade</taxon>
        <taxon>Lecanoromycetidae</taxon>
        <taxon>Lecanorales</taxon>
        <taxon>Lecanorineae</taxon>
        <taxon>Ramalinaceae</taxon>
        <taxon>Ramalina</taxon>
    </lineage>
</organism>
<feature type="compositionally biased region" description="Acidic residues" evidence="1">
    <location>
        <begin position="429"/>
        <end position="451"/>
    </location>
</feature>
<dbReference type="SUPFAM" id="SSF52777">
    <property type="entry name" value="CoA-dependent acyltransferases"/>
    <property type="match status" value="2"/>
</dbReference>
<feature type="compositionally biased region" description="Basic and acidic residues" evidence="1">
    <location>
        <begin position="367"/>
        <end position="400"/>
    </location>
</feature>
<feature type="compositionally biased region" description="Basic and acidic residues" evidence="1">
    <location>
        <begin position="416"/>
        <end position="428"/>
    </location>
</feature>
<feature type="compositionally biased region" description="Acidic residues" evidence="1">
    <location>
        <begin position="272"/>
        <end position="288"/>
    </location>
</feature>
<proteinExistence type="predicted"/>
<name>A0AA43QUN0_9LECA</name>
<evidence type="ECO:0000313" key="2">
    <source>
        <dbReference type="EMBL" id="MDI1492577.1"/>
    </source>
</evidence>
<feature type="compositionally biased region" description="Basic and acidic residues" evidence="1">
    <location>
        <begin position="452"/>
        <end position="461"/>
    </location>
</feature>
<evidence type="ECO:0000313" key="3">
    <source>
        <dbReference type="Proteomes" id="UP001161017"/>
    </source>
</evidence>
<accession>A0AA43QUN0</accession>
<gene>
    <name evidence="2" type="ORF">OHK93_003791</name>
</gene>
<feature type="region of interest" description="Disordered" evidence="1">
    <location>
        <begin position="271"/>
        <end position="461"/>
    </location>
</feature>
<keyword evidence="3" id="KW-1185">Reference proteome</keyword>
<dbReference type="Gene3D" id="3.30.559.10">
    <property type="entry name" value="Chloramphenicol acetyltransferase-like domain"/>
    <property type="match status" value="1"/>
</dbReference>
<protein>
    <submittedName>
        <fullName evidence="2">Uncharacterized protein</fullName>
    </submittedName>
</protein>
<dbReference type="AlphaFoldDB" id="A0AA43QUN0"/>
<evidence type="ECO:0000256" key="1">
    <source>
        <dbReference type="SAM" id="MobiDB-lite"/>
    </source>
</evidence>